<dbReference type="PANTHER" id="PTHR43567:SF5">
    <property type="entry name" value="HYPOTHETICAL CYTOSOLIC PROTEIN"/>
    <property type="match status" value="1"/>
</dbReference>
<dbReference type="PANTHER" id="PTHR43567">
    <property type="entry name" value="FLAVOREDOXIN-RELATED-RELATED"/>
    <property type="match status" value="1"/>
</dbReference>
<comment type="caution">
    <text evidence="3">The sequence shown here is derived from an EMBL/GenBank/DDBJ whole genome shotgun (WGS) entry which is preliminary data.</text>
</comment>
<reference evidence="3" key="1">
    <citation type="submission" date="2020-10" db="EMBL/GenBank/DDBJ databases">
        <authorList>
            <person name="Gilroy R."/>
        </authorList>
    </citation>
    <scope>NUCLEOTIDE SEQUENCE</scope>
    <source>
        <strain evidence="3">ChiW17-6978</strain>
    </source>
</reference>
<dbReference type="GO" id="GO:0016646">
    <property type="term" value="F:oxidoreductase activity, acting on the CH-NH group of donors, NAD or NADP as acceptor"/>
    <property type="evidence" value="ECO:0007669"/>
    <property type="project" value="UniProtKB-ARBA"/>
</dbReference>
<dbReference type="InterPro" id="IPR052174">
    <property type="entry name" value="Flavoredoxin"/>
</dbReference>
<evidence type="ECO:0000313" key="4">
    <source>
        <dbReference type="Proteomes" id="UP000886758"/>
    </source>
</evidence>
<evidence type="ECO:0000259" key="2">
    <source>
        <dbReference type="Pfam" id="PF01613"/>
    </source>
</evidence>
<protein>
    <submittedName>
        <fullName evidence="3">Flavin reductase</fullName>
    </submittedName>
</protein>
<dbReference type="EMBL" id="DVLF01000155">
    <property type="protein sequence ID" value="HIT50355.1"/>
    <property type="molecule type" value="Genomic_DNA"/>
</dbReference>
<evidence type="ECO:0000313" key="3">
    <source>
        <dbReference type="EMBL" id="HIT50355.1"/>
    </source>
</evidence>
<dbReference type="SUPFAM" id="SSF50475">
    <property type="entry name" value="FMN-binding split barrel"/>
    <property type="match status" value="1"/>
</dbReference>
<evidence type="ECO:0000256" key="1">
    <source>
        <dbReference type="ARBA" id="ARBA00038054"/>
    </source>
</evidence>
<name>A0A9D1GRQ9_9MOLU</name>
<reference evidence="3" key="2">
    <citation type="journal article" date="2021" name="PeerJ">
        <title>Extensive microbial diversity within the chicken gut microbiome revealed by metagenomics and culture.</title>
        <authorList>
            <person name="Gilroy R."/>
            <person name="Ravi A."/>
            <person name="Getino M."/>
            <person name="Pursley I."/>
            <person name="Horton D.L."/>
            <person name="Alikhan N.F."/>
            <person name="Baker D."/>
            <person name="Gharbi K."/>
            <person name="Hall N."/>
            <person name="Watson M."/>
            <person name="Adriaenssens E.M."/>
            <person name="Foster-Nyarko E."/>
            <person name="Jarju S."/>
            <person name="Secka A."/>
            <person name="Antonio M."/>
            <person name="Oren A."/>
            <person name="Chaudhuri R.R."/>
            <person name="La Ragione R."/>
            <person name="Hildebrand F."/>
            <person name="Pallen M.J."/>
        </authorList>
    </citation>
    <scope>NUCLEOTIDE SEQUENCE</scope>
    <source>
        <strain evidence="3">ChiW17-6978</strain>
    </source>
</reference>
<dbReference type="InterPro" id="IPR012349">
    <property type="entry name" value="Split_barrel_FMN-bd"/>
</dbReference>
<comment type="similarity">
    <text evidence="1">Belongs to the flavoredoxin family.</text>
</comment>
<gene>
    <name evidence="3" type="ORF">IAD46_04950</name>
</gene>
<accession>A0A9D1GRQ9</accession>
<sequence>MLKKDVKQYDKNIFKELEESWAICTAGDRNTGFNCLTVSWGGIGMLWGKPVGFVFVRNSRYTHSFLEKSEGVTLSFLSNAYQEAKQYLGQVSGRNEDKLAKSGLSYTYDPDMDVCYIRQASYVFKMKKLLSVDLDSDLLKEDLKEKFYSVKDDHTLYICEIKQYLTKEKEA</sequence>
<dbReference type="GO" id="GO:0010181">
    <property type="term" value="F:FMN binding"/>
    <property type="evidence" value="ECO:0007669"/>
    <property type="project" value="InterPro"/>
</dbReference>
<dbReference type="Gene3D" id="2.30.110.10">
    <property type="entry name" value="Electron Transport, Fmn-binding Protein, Chain A"/>
    <property type="match status" value="1"/>
</dbReference>
<dbReference type="Proteomes" id="UP000886758">
    <property type="component" value="Unassembled WGS sequence"/>
</dbReference>
<organism evidence="3 4">
    <name type="scientific">Candidatus Pelethenecus faecipullorum</name>
    <dbReference type="NCBI Taxonomy" id="2840900"/>
    <lineage>
        <taxon>Bacteria</taxon>
        <taxon>Bacillati</taxon>
        <taxon>Mycoplasmatota</taxon>
        <taxon>Mollicutes</taxon>
        <taxon>Candidatus Pelethenecus</taxon>
    </lineage>
</organism>
<dbReference type="Pfam" id="PF01613">
    <property type="entry name" value="Flavin_Reduct"/>
    <property type="match status" value="1"/>
</dbReference>
<dbReference type="AlphaFoldDB" id="A0A9D1GRQ9"/>
<proteinExistence type="inferred from homology"/>
<feature type="domain" description="Flavin reductase like" evidence="2">
    <location>
        <begin position="22"/>
        <end position="169"/>
    </location>
</feature>
<dbReference type="InterPro" id="IPR002563">
    <property type="entry name" value="Flavin_Rdtase-like_dom"/>
</dbReference>